<keyword evidence="1" id="KW-0800">Toxin</keyword>
<dbReference type="Proteomes" id="UP001497457">
    <property type="component" value="Chromosome 4rd"/>
</dbReference>
<dbReference type="EMBL" id="OZ075114">
    <property type="protein sequence ID" value="CAL5060631.1"/>
    <property type="molecule type" value="Genomic_DNA"/>
</dbReference>
<evidence type="ECO:0000256" key="1">
    <source>
        <dbReference type="RuleBase" id="RU004915"/>
    </source>
</evidence>
<gene>
    <name evidence="3" type="ORF">URODEC1_LOCUS77458</name>
    <name evidence="4" type="ORF">URODEC1_LOCUS97266</name>
</gene>
<evidence type="ECO:0000313" key="4">
    <source>
        <dbReference type="EMBL" id="CAL5060631.1"/>
    </source>
</evidence>
<organism evidence="4 5">
    <name type="scientific">Urochloa decumbens</name>
    <dbReference type="NCBI Taxonomy" id="240449"/>
    <lineage>
        <taxon>Eukaryota</taxon>
        <taxon>Viridiplantae</taxon>
        <taxon>Streptophyta</taxon>
        <taxon>Embryophyta</taxon>
        <taxon>Tracheophyta</taxon>
        <taxon>Spermatophyta</taxon>
        <taxon>Magnoliopsida</taxon>
        <taxon>Liliopsida</taxon>
        <taxon>Poales</taxon>
        <taxon>Poaceae</taxon>
        <taxon>PACMAD clade</taxon>
        <taxon>Panicoideae</taxon>
        <taxon>Panicodae</taxon>
        <taxon>Paniceae</taxon>
        <taxon>Melinidinae</taxon>
        <taxon>Urochloa</taxon>
    </lineage>
</organism>
<protein>
    <recommendedName>
        <fullName evidence="1">rRNA N-glycosylase</fullName>
        <ecNumber evidence="1">3.2.2.22</ecNumber>
    </recommendedName>
</protein>
<comment type="similarity">
    <text evidence="1">Belongs to the ribosome-inactivating protein family.</text>
</comment>
<accession>A0ABC9EQQ8</accession>
<dbReference type="Pfam" id="PF00161">
    <property type="entry name" value="RIP"/>
    <property type="match status" value="1"/>
</dbReference>
<dbReference type="GO" id="GO:0030598">
    <property type="term" value="F:rRNA N-glycosylase activity"/>
    <property type="evidence" value="ECO:0007669"/>
    <property type="project" value="UniProtKB-EC"/>
</dbReference>
<evidence type="ECO:0000313" key="3">
    <source>
        <dbReference type="EMBL" id="CAL5024314.1"/>
    </source>
</evidence>
<proteinExistence type="inferred from homology"/>
<comment type="catalytic activity">
    <reaction evidence="1">
        <text>Endohydrolysis of the N-glycosidic bond at one specific adenosine on the 28S rRNA.</text>
        <dbReference type="EC" id="3.2.2.22"/>
    </reaction>
</comment>
<dbReference type="GO" id="GO:0006952">
    <property type="term" value="P:defense response"/>
    <property type="evidence" value="ECO:0007669"/>
    <property type="project" value="UniProtKB-KW"/>
</dbReference>
<reference evidence="4" key="1">
    <citation type="submission" date="2024-10" db="EMBL/GenBank/DDBJ databases">
        <authorList>
            <person name="Ryan C."/>
        </authorList>
    </citation>
    <scope>NUCLEOTIDE SEQUENCE [LARGE SCALE GENOMIC DNA]</scope>
</reference>
<dbReference type="AlphaFoldDB" id="A0ABC9EQQ8"/>
<keyword evidence="5" id="KW-1185">Reference proteome</keyword>
<dbReference type="Proteomes" id="UP001497457">
    <property type="component" value="Chromosome 3rd"/>
</dbReference>
<name>A0ABC9EQQ8_9POAL</name>
<dbReference type="InterPro" id="IPR016138">
    <property type="entry name" value="Ribosome_inactivat_prot_sub1"/>
</dbReference>
<feature type="region of interest" description="Disordered" evidence="2">
    <location>
        <begin position="1"/>
        <end position="20"/>
    </location>
</feature>
<keyword evidence="1" id="KW-0652">Protein synthesis inhibitor</keyword>
<evidence type="ECO:0000313" key="5">
    <source>
        <dbReference type="Proteomes" id="UP001497457"/>
    </source>
</evidence>
<dbReference type="Gene3D" id="3.40.420.10">
    <property type="entry name" value="Ricin (A subunit), domain 1"/>
    <property type="match status" value="1"/>
</dbReference>
<dbReference type="SUPFAM" id="SSF56371">
    <property type="entry name" value="Ribosome inactivating proteins (RIP)"/>
    <property type="match status" value="1"/>
</dbReference>
<dbReference type="EC" id="3.2.2.22" evidence="1"/>
<dbReference type="InterPro" id="IPR036041">
    <property type="entry name" value="Ribosome-inact_prot_sf"/>
</dbReference>
<evidence type="ECO:0000256" key="2">
    <source>
        <dbReference type="SAM" id="MobiDB-lite"/>
    </source>
</evidence>
<dbReference type="EMBL" id="OZ075113">
    <property type="protein sequence ID" value="CAL5024314.1"/>
    <property type="molecule type" value="Genomic_DNA"/>
</dbReference>
<keyword evidence="1" id="KW-0378">Hydrolase</keyword>
<dbReference type="GO" id="GO:0090729">
    <property type="term" value="F:toxin activity"/>
    <property type="evidence" value="ECO:0007669"/>
    <property type="project" value="UniProtKB-KW"/>
</dbReference>
<sequence>MADQQEQFPDPPPAPDANNPMFQGAPAYPWHVSMDPVQMLTTYVALIHWIVNVVIYQRAAADNGGVPQVITQQTNGNQYSFGLTAETGFFRVVIIPSEELDEQQMPLHMMFSCRDLYLVGFLHDGKWKVFKDAKLDGSGHLQHPEAWESLGFKGSYIDTHFNSVLLGGLGLYRSYDCLVHYAHRSSQEIKAAVFRIIVVISEACRFPQWRTRVKYLLENWLAETTNHDRAFSELFKDWKTISKRARRGEARFEVLEGDAFQTFESLLQALHNGVANSRPPANQL</sequence>
<dbReference type="InterPro" id="IPR001574">
    <property type="entry name" value="Ribosome_inactivat_prot"/>
</dbReference>
<dbReference type="GO" id="GO:0017148">
    <property type="term" value="P:negative regulation of translation"/>
    <property type="evidence" value="ECO:0007669"/>
    <property type="project" value="UniProtKB-KW"/>
</dbReference>
<keyword evidence="1" id="KW-0611">Plant defense</keyword>